<feature type="transmembrane region" description="Helical" evidence="1">
    <location>
        <begin position="6"/>
        <end position="24"/>
    </location>
</feature>
<protein>
    <submittedName>
        <fullName evidence="2">Uncharacterized protein</fullName>
    </submittedName>
</protein>
<name>A0ABR6TLW0_9FIRM</name>
<evidence type="ECO:0000313" key="2">
    <source>
        <dbReference type="EMBL" id="MBC2576412.1"/>
    </source>
</evidence>
<keyword evidence="1" id="KW-0472">Membrane</keyword>
<keyword evidence="3" id="KW-1185">Reference proteome</keyword>
<comment type="caution">
    <text evidence="2">The sequence shown here is derived from an EMBL/GenBank/DDBJ whole genome shotgun (WGS) entry which is preliminary data.</text>
</comment>
<dbReference type="EMBL" id="JABGBW010000005">
    <property type="protein sequence ID" value="MBC2576412.1"/>
    <property type="molecule type" value="Genomic_DNA"/>
</dbReference>
<evidence type="ECO:0000256" key="1">
    <source>
        <dbReference type="SAM" id="Phobius"/>
    </source>
</evidence>
<accession>A0ABR6TLW0</accession>
<sequence length="108" mass="12464">MKKKIVIASTIIILIVISVYYALFLNREKNHYEEANKTVRKFIVAENKKDMKTIDELILKSEETQYTIGSSIPKMINEINSIEYKSSTPAKSKYEPLECTVNGFKKNI</sequence>
<reference evidence="2 3" key="1">
    <citation type="submission" date="2020-05" db="EMBL/GenBank/DDBJ databases">
        <title>Draft genome of xy-202 and genomic insight in genome of the genus Peptostreptococcus.</title>
        <authorList>
            <person name="Zhang Z."/>
        </authorList>
    </citation>
    <scope>NUCLEOTIDE SEQUENCE [LARGE SCALE GENOMIC DNA]</scope>
    <source>
        <strain evidence="2 3">DSM 27025</strain>
    </source>
</reference>
<dbReference type="RefSeq" id="WP_185624432.1">
    <property type="nucleotide sequence ID" value="NZ_JABGBW010000005.1"/>
</dbReference>
<evidence type="ECO:0000313" key="3">
    <source>
        <dbReference type="Proteomes" id="UP000713904"/>
    </source>
</evidence>
<gene>
    <name evidence="2" type="ORF">HLB29_06900</name>
</gene>
<keyword evidence="1" id="KW-1133">Transmembrane helix</keyword>
<organism evidence="2 3">
    <name type="scientific">Peptostreptococcus canis</name>
    <dbReference type="NCBI Taxonomy" id="1159213"/>
    <lineage>
        <taxon>Bacteria</taxon>
        <taxon>Bacillati</taxon>
        <taxon>Bacillota</taxon>
        <taxon>Clostridia</taxon>
        <taxon>Peptostreptococcales</taxon>
        <taxon>Peptostreptococcaceae</taxon>
        <taxon>Peptostreptococcus</taxon>
    </lineage>
</organism>
<proteinExistence type="predicted"/>
<keyword evidence="1" id="KW-0812">Transmembrane</keyword>
<dbReference type="Proteomes" id="UP000713904">
    <property type="component" value="Unassembled WGS sequence"/>
</dbReference>